<name>A0A2U1EDD9_9PSEU</name>
<feature type="transmembrane region" description="Helical" evidence="1">
    <location>
        <begin position="74"/>
        <end position="93"/>
    </location>
</feature>
<dbReference type="AlphaFoldDB" id="A0A2U1EDD9"/>
<keyword evidence="3" id="KW-0418">Kinase</keyword>
<dbReference type="Gene3D" id="3.40.50.10330">
    <property type="entry name" value="Probable inorganic polyphosphate/atp-NAD kinase, domain 1"/>
    <property type="match status" value="1"/>
</dbReference>
<dbReference type="SUPFAM" id="SSF111331">
    <property type="entry name" value="NAD kinase/diacylglycerol kinase-like"/>
    <property type="match status" value="1"/>
</dbReference>
<sequence>MVGRRDHPGAPTPVVTLRTRCAAGTALVTALAAVTIVVAGLVREPVRLALAVAMVVVAVVAGWDALVHRGARRYAAGAIVTPALVGGVLLLDLHAVTRIVTVAALVLASLAAARVALHDVLATPSFTTRPVGPAARGVLLMNPRSGGGRVARFDLENEARRRGITPVLLRPGDDLRELAELAVARGADVLGMAGGDGSQAVIANVARRHEVAMVCVPAGTRNHFALDLGVDRDDVVGALDAFGDAVEGRVDLACVGDRVFVNNASLGLYASVVQSEAYRAAKINTTARMLPDLLGPDARGFGLRIDWPDGLGDLDADLVLVSNNVYRVERLSAFGTRARLDEGVLGVIALSLGNSTDLAALLAGEPRGDLSRHRALRQWSTPEFVVDSEEGLVDVGIDGEALRLAPPLHFRSLPASLRIRLPLHSRSAVARSPLPRPGAASAELLRRLIAHPGTGGVHEERR</sequence>
<accession>A0A2U1EDD9</accession>
<keyword evidence="1" id="KW-1133">Transmembrane helix</keyword>
<evidence type="ECO:0000313" key="4">
    <source>
        <dbReference type="Proteomes" id="UP000245639"/>
    </source>
</evidence>
<organism evidence="3 4">
    <name type="scientific">Actinomycetospora cinnamomea</name>
    <dbReference type="NCBI Taxonomy" id="663609"/>
    <lineage>
        <taxon>Bacteria</taxon>
        <taxon>Bacillati</taxon>
        <taxon>Actinomycetota</taxon>
        <taxon>Actinomycetes</taxon>
        <taxon>Pseudonocardiales</taxon>
        <taxon>Pseudonocardiaceae</taxon>
        <taxon>Actinomycetospora</taxon>
    </lineage>
</organism>
<feature type="transmembrane region" description="Helical" evidence="1">
    <location>
        <begin position="21"/>
        <end position="42"/>
    </location>
</feature>
<dbReference type="Pfam" id="PF00781">
    <property type="entry name" value="DAGK_cat"/>
    <property type="match status" value="1"/>
</dbReference>
<dbReference type="Gene3D" id="2.60.200.40">
    <property type="match status" value="1"/>
</dbReference>
<evidence type="ECO:0000313" key="3">
    <source>
        <dbReference type="EMBL" id="PVY97983.1"/>
    </source>
</evidence>
<comment type="caution">
    <text evidence="3">The sequence shown here is derived from an EMBL/GenBank/DDBJ whole genome shotgun (WGS) entry which is preliminary data.</text>
</comment>
<keyword evidence="1" id="KW-0812">Transmembrane</keyword>
<dbReference type="GO" id="GO:0016301">
    <property type="term" value="F:kinase activity"/>
    <property type="evidence" value="ECO:0007669"/>
    <property type="project" value="UniProtKB-KW"/>
</dbReference>
<dbReference type="InterPro" id="IPR001206">
    <property type="entry name" value="Diacylglycerol_kinase_cat_dom"/>
</dbReference>
<feature type="transmembrane region" description="Helical" evidence="1">
    <location>
        <begin position="48"/>
        <end position="67"/>
    </location>
</feature>
<keyword evidence="4" id="KW-1185">Reference proteome</keyword>
<gene>
    <name evidence="3" type="ORF">C8D89_12238</name>
</gene>
<evidence type="ECO:0000259" key="2">
    <source>
        <dbReference type="PROSITE" id="PS50146"/>
    </source>
</evidence>
<keyword evidence="1" id="KW-0472">Membrane</keyword>
<dbReference type="InterPro" id="IPR017438">
    <property type="entry name" value="ATP-NAD_kinase_N"/>
</dbReference>
<dbReference type="Proteomes" id="UP000245639">
    <property type="component" value="Unassembled WGS sequence"/>
</dbReference>
<protein>
    <submittedName>
        <fullName evidence="3">Diacylglycerol kinase family enzyme</fullName>
    </submittedName>
</protein>
<dbReference type="EMBL" id="QEKW01000022">
    <property type="protein sequence ID" value="PVY97983.1"/>
    <property type="molecule type" value="Genomic_DNA"/>
</dbReference>
<proteinExistence type="predicted"/>
<reference evidence="3 4" key="1">
    <citation type="submission" date="2018-04" db="EMBL/GenBank/DDBJ databases">
        <title>Genomic Encyclopedia of Type Strains, Phase IV (KMG-IV): sequencing the most valuable type-strain genomes for metagenomic binning, comparative biology and taxonomic classification.</title>
        <authorList>
            <person name="Goeker M."/>
        </authorList>
    </citation>
    <scope>NUCLEOTIDE SEQUENCE [LARGE SCALE GENOMIC DNA]</scope>
    <source>
        <strain evidence="3 4">DSM 45771</strain>
    </source>
</reference>
<dbReference type="InterPro" id="IPR016064">
    <property type="entry name" value="NAD/diacylglycerol_kinase_sf"/>
</dbReference>
<evidence type="ECO:0000256" key="1">
    <source>
        <dbReference type="SAM" id="Phobius"/>
    </source>
</evidence>
<feature type="domain" description="DAGKc" evidence="2">
    <location>
        <begin position="132"/>
        <end position="259"/>
    </location>
</feature>
<keyword evidence="3" id="KW-0808">Transferase</keyword>
<dbReference type="PROSITE" id="PS50146">
    <property type="entry name" value="DAGK"/>
    <property type="match status" value="1"/>
</dbReference>